<name>A0A0P4R8W4_9ACTN</name>
<evidence type="ECO:0000313" key="2">
    <source>
        <dbReference type="EMBL" id="GAO09838.1"/>
    </source>
</evidence>
<sequence length="138" mass="15132">MGRLGDLRVLGGKPPAHAGQRPFAPAVLAEDFATYFGPEPAVYFMERTLPVRDEARNLIPAAVHIDGTARPQTVTVDTNPLFHRLITRFRDRTGVAAVLNTSFNLAEEPIVCSPQDAIRTFYSSGLDLLVMGNRVLTK</sequence>
<dbReference type="InterPro" id="IPR031730">
    <property type="entry name" value="Carbam_trans_C"/>
</dbReference>
<evidence type="ECO:0000259" key="1">
    <source>
        <dbReference type="Pfam" id="PF16861"/>
    </source>
</evidence>
<dbReference type="EMBL" id="BBNO01000006">
    <property type="protein sequence ID" value="GAO09838.1"/>
    <property type="molecule type" value="Genomic_DNA"/>
</dbReference>
<reference evidence="3" key="1">
    <citation type="submission" date="2014-09" db="EMBL/GenBank/DDBJ databases">
        <title>Whole genome shotgun sequence of Streptomyces sp. NBRC 110027.</title>
        <authorList>
            <person name="Komaki H."/>
            <person name="Ichikawa N."/>
            <person name="Katano-Makiyama Y."/>
            <person name="Hosoyama A."/>
            <person name="Hashimoto M."/>
            <person name="Uohara A."/>
            <person name="Kitahashi Y."/>
            <person name="Ohji S."/>
            <person name="Kimura A."/>
            <person name="Yamazoe A."/>
            <person name="Igarashi Y."/>
            <person name="Fujita N."/>
        </authorList>
    </citation>
    <scope>NUCLEOTIDE SEQUENCE [LARGE SCALE GENOMIC DNA]</scope>
    <source>
        <strain evidence="3">NBRC 110027</strain>
    </source>
</reference>
<dbReference type="InterPro" id="IPR038152">
    <property type="entry name" value="Carbam_trans_C_sf"/>
</dbReference>
<protein>
    <submittedName>
        <fullName evidence="2">Putative carbamoyltransferase</fullName>
    </submittedName>
</protein>
<dbReference type="RefSeq" id="WP_158894580.1">
    <property type="nucleotide sequence ID" value="NZ_BBNO01000006.1"/>
</dbReference>
<dbReference type="PANTHER" id="PTHR34847:SF1">
    <property type="entry name" value="NODULATION PROTEIN U"/>
    <property type="match status" value="1"/>
</dbReference>
<organism evidence="2 3">
    <name type="scientific">Streptomyces lydicamycinicus</name>
    <dbReference type="NCBI Taxonomy" id="1546107"/>
    <lineage>
        <taxon>Bacteria</taxon>
        <taxon>Bacillati</taxon>
        <taxon>Actinomycetota</taxon>
        <taxon>Actinomycetes</taxon>
        <taxon>Kitasatosporales</taxon>
        <taxon>Streptomycetaceae</taxon>
        <taxon>Streptomyces</taxon>
    </lineage>
</organism>
<gene>
    <name evidence="2" type="ORF">TPA0598_06_00030</name>
</gene>
<dbReference type="InterPro" id="IPR051338">
    <property type="entry name" value="NodU/CmcH_Carbamoyltrnsfr"/>
</dbReference>
<comment type="caution">
    <text evidence="2">The sequence shown here is derived from an EMBL/GenBank/DDBJ whole genome shotgun (WGS) entry which is preliminary data.</text>
</comment>
<reference evidence="2 3" key="2">
    <citation type="journal article" date="2015" name="Stand. Genomic Sci.">
        <title>Draft genome sequence of marine-derived Streptomyces sp. TP-A0598, a producer of anti-MRSA antibiotic lydicamycins.</title>
        <authorList>
            <person name="Komaki H."/>
            <person name="Ichikawa N."/>
            <person name="Hosoyama A."/>
            <person name="Fujita N."/>
            <person name="Igarashi Y."/>
        </authorList>
    </citation>
    <scope>NUCLEOTIDE SEQUENCE [LARGE SCALE GENOMIC DNA]</scope>
    <source>
        <strain evidence="2 3">NBRC 110027</strain>
    </source>
</reference>
<dbReference type="OrthoDB" id="9780777at2"/>
<dbReference type="PANTHER" id="PTHR34847">
    <property type="entry name" value="NODULATION PROTEIN U"/>
    <property type="match status" value="1"/>
</dbReference>
<keyword evidence="3" id="KW-1185">Reference proteome</keyword>
<accession>A0A0P4R8W4</accession>
<dbReference type="Proteomes" id="UP000048965">
    <property type="component" value="Unassembled WGS sequence"/>
</dbReference>
<evidence type="ECO:0000313" key="3">
    <source>
        <dbReference type="Proteomes" id="UP000048965"/>
    </source>
</evidence>
<dbReference type="GO" id="GO:0016740">
    <property type="term" value="F:transferase activity"/>
    <property type="evidence" value="ECO:0007669"/>
    <property type="project" value="UniProtKB-KW"/>
</dbReference>
<dbReference type="Pfam" id="PF16861">
    <property type="entry name" value="Carbam_trans_C"/>
    <property type="match status" value="1"/>
</dbReference>
<keyword evidence="2" id="KW-0808">Transferase</keyword>
<feature type="domain" description="Carbamoyltransferase C-terminal" evidence="1">
    <location>
        <begin position="21"/>
        <end position="138"/>
    </location>
</feature>
<proteinExistence type="predicted"/>
<dbReference type="Gene3D" id="3.90.870.20">
    <property type="entry name" value="Carbamoyltransferase, C-terminal domain"/>
    <property type="match status" value="1"/>
</dbReference>
<dbReference type="AlphaFoldDB" id="A0A0P4R8W4"/>